<dbReference type="SUPFAM" id="SSF101960">
    <property type="entry name" value="Stabilizer of iron transporter SufD"/>
    <property type="match status" value="1"/>
</dbReference>
<dbReference type="Proteomes" id="UP000216438">
    <property type="component" value="Chromosome"/>
</dbReference>
<dbReference type="GO" id="GO:0016226">
    <property type="term" value="P:iron-sulfur cluster assembly"/>
    <property type="evidence" value="ECO:0007669"/>
    <property type="project" value="InterPro"/>
</dbReference>
<dbReference type="EMBL" id="CP016303">
    <property type="protein sequence ID" value="ASX26235.1"/>
    <property type="molecule type" value="Genomic_DNA"/>
</dbReference>
<evidence type="ECO:0000313" key="2">
    <source>
        <dbReference type="EMBL" id="ASX26235.1"/>
    </source>
</evidence>
<reference evidence="3" key="1">
    <citation type="submission" date="2016-06" db="EMBL/GenBank/DDBJ databases">
        <authorList>
            <person name="Chen W."/>
            <person name="Hasegawa D.K."/>
        </authorList>
    </citation>
    <scope>NUCLEOTIDE SEQUENCE [LARGE SCALE GENOMIC DNA]</scope>
    <source>
        <strain evidence="3">MEAM1</strain>
    </source>
</reference>
<dbReference type="RefSeq" id="WP_016856797.1">
    <property type="nucleotide sequence ID" value="NZ_CP016303.1"/>
</dbReference>
<protein>
    <submittedName>
        <fullName evidence="2">FeS cluster assembly protein SufD</fullName>
    </submittedName>
</protein>
<dbReference type="PANTHER" id="PTHR43575">
    <property type="entry name" value="PROTEIN ABCI7, CHLOROPLASTIC"/>
    <property type="match status" value="1"/>
</dbReference>
<feature type="domain" description="SUF system FeS cluster assembly SufBD core" evidence="1">
    <location>
        <begin position="174"/>
        <end position="402"/>
    </location>
</feature>
<dbReference type="NCBIfam" id="TIGR01981">
    <property type="entry name" value="sufD"/>
    <property type="match status" value="1"/>
</dbReference>
<dbReference type="InterPro" id="IPR011542">
    <property type="entry name" value="SUF_FeS_clus_asmbl_SufD"/>
</dbReference>
<dbReference type="NCBIfam" id="NF008194">
    <property type="entry name" value="PRK10948.1"/>
    <property type="match status" value="1"/>
</dbReference>
<gene>
    <name evidence="2" type="ORF">BA171_03865</name>
</gene>
<name>A0A249DY88_9ENTR</name>
<sequence>MAGLPTRVKRELPEKSDVSKNPFSQLFEQKTTAPSHHKEAHWQALLKLGFPHAKHEDWRYTSLSRLLDHTFTLEKKSVVTPEKCGDLALFMVGQSHKLVFIDGHFISSLSEIDDIPYELLKRKQAVPAPVKPEFFLHLTESLSVENLVIRLAAGQKSKKPLYLLHISSGQETSQLKMAHYRHHLLLEPGSEAEVVEHFVSLNTQRHFTGARLTASIGEEARLHHYKLAFENNQSDHFAHNDFVLASRASVHSAHFLLGAALTRHHTSVQLNGEGASASINSLLLPKEMELCDSRTHVEHNQIGCQSRQLHKTMVSKQGTAVFNGMIKVAPKAIQTDAHMINNNLLLNASAQVNTKPQLEIDADDVKCSHGATVGCIDNQQMFYLQSRGITRSQARKMILFAFASELTEGIKLDLVRESVLSRFSERLSEELS</sequence>
<reference evidence="2 3" key="2">
    <citation type="submission" date="2017-09" db="EMBL/GenBank/DDBJ databases">
        <title>The genome of whitefly Bemisia tabaci, a global crop pest, provides novel insights into virus transmission, host adaptation and insecticide resistance.</title>
        <authorList>
            <person name="Kaur N."/>
            <person name="Kliot A."/>
            <person name="Pinheiro P.V."/>
            <person name="Luan J."/>
            <person name="Zheng Y."/>
            <person name="Liu W."/>
            <person name="Sun H."/>
            <person name="Yang X."/>
            <person name="Xu Y."/>
            <person name="Luo Y."/>
            <person name="Kruse A."/>
            <person name="Fisher T.W."/>
            <person name="Nelson D.R."/>
            <person name="Elimelech M."/>
            <person name="MacCoss M."/>
            <person name="Johnson R."/>
            <person name="Cohen E."/>
            <person name="Hunter W.B."/>
            <person name="Brown J.K."/>
            <person name="Jander G."/>
            <person name="Cilia M."/>
            <person name="Douglas A.E."/>
            <person name="Ghanim M."/>
            <person name="Simmons A.M."/>
            <person name="Wintermantel W.M."/>
            <person name="Ling K.-S."/>
            <person name="Fei Z."/>
        </authorList>
    </citation>
    <scope>NUCLEOTIDE SEQUENCE [LARGE SCALE GENOMIC DNA]</scope>
    <source>
        <strain evidence="2 3">MEAM1</strain>
    </source>
</reference>
<proteinExistence type="predicted"/>
<organism evidence="2 3">
    <name type="scientific">Candidatus Hamiltonella defensa</name>
    <name type="common">Bemisia tabaci</name>
    <dbReference type="NCBI Taxonomy" id="672795"/>
    <lineage>
        <taxon>Bacteria</taxon>
        <taxon>Pseudomonadati</taxon>
        <taxon>Pseudomonadota</taxon>
        <taxon>Gammaproteobacteria</taxon>
        <taxon>Enterobacterales</taxon>
        <taxon>Enterobacteriaceae</taxon>
        <taxon>aphid secondary symbionts</taxon>
        <taxon>Candidatus Williamhamiltonella</taxon>
    </lineage>
</organism>
<accession>A0A249DY88</accession>
<dbReference type="InterPro" id="IPR000825">
    <property type="entry name" value="SUF_FeS_clus_asmbl_SufBD_core"/>
</dbReference>
<dbReference type="PANTHER" id="PTHR43575:SF1">
    <property type="entry name" value="PROTEIN ABCI7, CHLOROPLASTIC"/>
    <property type="match status" value="1"/>
</dbReference>
<dbReference type="InterPro" id="IPR037284">
    <property type="entry name" value="SUF_FeS_clus_asmbl_SufBD_sf"/>
</dbReference>
<dbReference type="OrthoDB" id="9768262at2"/>
<dbReference type="AlphaFoldDB" id="A0A249DY88"/>
<dbReference type="Pfam" id="PF01458">
    <property type="entry name" value="SUFBD_core"/>
    <property type="match status" value="1"/>
</dbReference>
<evidence type="ECO:0000259" key="1">
    <source>
        <dbReference type="Pfam" id="PF01458"/>
    </source>
</evidence>
<dbReference type="InterPro" id="IPR055346">
    <property type="entry name" value="Fe-S_cluster_assembly_SufBD"/>
</dbReference>
<evidence type="ECO:0000313" key="3">
    <source>
        <dbReference type="Proteomes" id="UP000216438"/>
    </source>
</evidence>